<sequence>MTDLKTCELCSRQLPLTFHHLIPKSCHTNKWFKKHYTAFEMKHNGINICRSCHNYIHKRFTEKQLGRDLNTLEALLQQPEMVKYIQWAKKQH</sequence>
<dbReference type="Proteomes" id="UP001548189">
    <property type="component" value="Unassembled WGS sequence"/>
</dbReference>
<protein>
    <recommendedName>
        <fullName evidence="3">HNH endonuclease</fullName>
    </recommendedName>
</protein>
<gene>
    <name evidence="1" type="ORF">ABVT43_03340</name>
</gene>
<organism evidence="1 2">
    <name type="scientific">Aliikangiella maris</name>
    <dbReference type="NCBI Taxonomy" id="3162458"/>
    <lineage>
        <taxon>Bacteria</taxon>
        <taxon>Pseudomonadati</taxon>
        <taxon>Pseudomonadota</taxon>
        <taxon>Gammaproteobacteria</taxon>
        <taxon>Oceanospirillales</taxon>
        <taxon>Pleioneaceae</taxon>
        <taxon>Aliikangiella</taxon>
    </lineage>
</organism>
<proteinExistence type="predicted"/>
<keyword evidence="2" id="KW-1185">Reference proteome</keyword>
<reference evidence="1 2" key="1">
    <citation type="submission" date="2024-06" db="EMBL/GenBank/DDBJ databases">
        <authorList>
            <person name="Li F."/>
        </authorList>
    </citation>
    <scope>NUCLEOTIDE SEQUENCE [LARGE SCALE GENOMIC DNA]</scope>
    <source>
        <strain evidence="1 2">GXAS 311</strain>
    </source>
</reference>
<evidence type="ECO:0008006" key="3">
    <source>
        <dbReference type="Google" id="ProtNLM"/>
    </source>
</evidence>
<name>A0ABV2BQF6_9GAMM</name>
<evidence type="ECO:0000313" key="2">
    <source>
        <dbReference type="Proteomes" id="UP001548189"/>
    </source>
</evidence>
<dbReference type="EMBL" id="JBEVCJ010000002">
    <property type="protein sequence ID" value="MET1254154.1"/>
    <property type="molecule type" value="Genomic_DNA"/>
</dbReference>
<dbReference type="PANTHER" id="PTHR37827:SF1">
    <property type="entry name" value="HNH DOMAIN-CONTAINING PROTEIN"/>
    <property type="match status" value="1"/>
</dbReference>
<comment type="caution">
    <text evidence="1">The sequence shown here is derived from an EMBL/GenBank/DDBJ whole genome shotgun (WGS) entry which is preliminary data.</text>
</comment>
<dbReference type="RefSeq" id="WP_353873704.1">
    <property type="nucleotide sequence ID" value="NZ_JBEVCJ010000002.1"/>
</dbReference>
<evidence type="ECO:0000313" key="1">
    <source>
        <dbReference type="EMBL" id="MET1254154.1"/>
    </source>
</evidence>
<dbReference type="PANTHER" id="PTHR37827">
    <property type="entry name" value="TUDOR DOMAIN-CONTAINING PROTEIN"/>
    <property type="match status" value="1"/>
</dbReference>
<accession>A0ABV2BQF6</accession>